<keyword evidence="5" id="KW-1185">Reference proteome</keyword>
<keyword evidence="2" id="KW-0812">Transmembrane</keyword>
<evidence type="ECO:0000313" key="5">
    <source>
        <dbReference type="Proteomes" id="UP001203423"/>
    </source>
</evidence>
<evidence type="ECO:0000259" key="3">
    <source>
        <dbReference type="Pfam" id="PF11741"/>
    </source>
</evidence>
<dbReference type="Proteomes" id="UP001203423">
    <property type="component" value="Unassembled WGS sequence"/>
</dbReference>
<feature type="compositionally biased region" description="Low complexity" evidence="1">
    <location>
        <begin position="101"/>
        <end position="110"/>
    </location>
</feature>
<dbReference type="EMBL" id="JAKIKS010000089">
    <property type="protein sequence ID" value="MCL1126463.1"/>
    <property type="molecule type" value="Genomic_DNA"/>
</dbReference>
<accession>A0ABT0LFL5</accession>
<feature type="domain" description="AMIN" evidence="3">
    <location>
        <begin position="162"/>
        <end position="257"/>
    </location>
</feature>
<evidence type="ECO:0000256" key="2">
    <source>
        <dbReference type="SAM" id="Phobius"/>
    </source>
</evidence>
<organism evidence="4 5">
    <name type="scientific">Shewanella surugensis</name>
    <dbReference type="NCBI Taxonomy" id="212020"/>
    <lineage>
        <taxon>Bacteria</taxon>
        <taxon>Pseudomonadati</taxon>
        <taxon>Pseudomonadota</taxon>
        <taxon>Gammaproteobacteria</taxon>
        <taxon>Alteromonadales</taxon>
        <taxon>Shewanellaceae</taxon>
        <taxon>Shewanella</taxon>
    </lineage>
</organism>
<protein>
    <submittedName>
        <fullName evidence="4">AMIN domain-containing protein</fullName>
    </submittedName>
</protein>
<evidence type="ECO:0000256" key="1">
    <source>
        <dbReference type="SAM" id="MobiDB-lite"/>
    </source>
</evidence>
<name>A0ABT0LFL5_9GAMM</name>
<evidence type="ECO:0000313" key="4">
    <source>
        <dbReference type="EMBL" id="MCL1126463.1"/>
    </source>
</evidence>
<keyword evidence="2" id="KW-0472">Membrane</keyword>
<comment type="caution">
    <text evidence="4">The sequence shown here is derived from an EMBL/GenBank/DDBJ whole genome shotgun (WGS) entry which is preliminary data.</text>
</comment>
<dbReference type="Pfam" id="PF11741">
    <property type="entry name" value="AMIN"/>
    <property type="match status" value="1"/>
</dbReference>
<reference evidence="4 5" key="1">
    <citation type="submission" date="2022-01" db="EMBL/GenBank/DDBJ databases">
        <title>Whole genome-based taxonomy of the Shewanellaceae.</title>
        <authorList>
            <person name="Martin-Rodriguez A.J."/>
        </authorList>
    </citation>
    <scope>NUCLEOTIDE SEQUENCE [LARGE SCALE GENOMIC DNA]</scope>
    <source>
        <strain evidence="4 5">DSM 17177</strain>
    </source>
</reference>
<feature type="region of interest" description="Disordered" evidence="1">
    <location>
        <begin position="76"/>
        <end position="110"/>
    </location>
</feature>
<dbReference type="InterPro" id="IPR021731">
    <property type="entry name" value="AMIN_dom"/>
</dbReference>
<dbReference type="RefSeq" id="WP_248941852.1">
    <property type="nucleotide sequence ID" value="NZ_JAKIKS010000089.1"/>
</dbReference>
<feature type="compositionally biased region" description="Polar residues" evidence="1">
    <location>
        <begin position="76"/>
        <end position="100"/>
    </location>
</feature>
<feature type="transmembrane region" description="Helical" evidence="2">
    <location>
        <begin position="12"/>
        <end position="33"/>
    </location>
</feature>
<keyword evidence="2" id="KW-1133">Transmembrane helix</keyword>
<gene>
    <name evidence="4" type="ORF">L2764_18735</name>
</gene>
<sequence length="262" mass="29114">MRLTYERMVSLVLFGVWCFVIVCTVFITVYGSGYRLNTIPIKSAIESQFGMGAEFRSFVAQKYEALKSQFFISTPSDETEKMPQTQLNTETVQDTSVNEASSTTVPSSSTAQQYVAPEVVVAPSAAKTMTNASQTSSTQTDDSSQVSSSVVQKAQGAYVTGVDYKASKQADTIQFQLSQPQIKWTGFFVNKKKAWVLDIQGNWGIDTNNIWRFDKGPVEKVVLVQYDGFVRSVLWLRNSDNKAIAPQISQEGKSLNVVFNRQ</sequence>
<proteinExistence type="predicted"/>